<sequence length="324" mass="34572">MKKTLLALAVSTIAFAGSVNAAELYSSDTTSVKLSGEVDTYLKTGDLKFEGQPKDKSDPNAAIWAKTQFDVDYKISTNNTAFLSFEVEGDGDAGAKFDDVYAGFTNNTFGTFTIGEAGDSFDALEKTDITNEGIYAGTIESEDSSNAIRWQKAFGGLALSADAQTNTDSDDNVYALSGDWTITDAFSVGAGYATSGSDAYTTALSASAQFGDLYLAASASQYKNFGGDFEFTGETEKTFNVDITEGNTYGIAAAYQMNETRFYGSYALVDDDTDVKFNAYTVGIDHSIIDNVLVFVEYTGVTGDDTTGNDTTGNLYMLGAYLTF</sequence>
<dbReference type="STRING" id="1188252.A1QC_10580"/>
<organism evidence="6 7">
    <name type="scientific">Vibrio rumoiensis 1S-45</name>
    <dbReference type="NCBI Taxonomy" id="1188252"/>
    <lineage>
        <taxon>Bacteria</taxon>
        <taxon>Pseudomonadati</taxon>
        <taxon>Pseudomonadota</taxon>
        <taxon>Gammaproteobacteria</taxon>
        <taxon>Vibrionales</taxon>
        <taxon>Vibrionaceae</taxon>
        <taxon>Vibrio</taxon>
    </lineage>
</organism>
<evidence type="ECO:0000313" key="7">
    <source>
        <dbReference type="Proteomes" id="UP000094070"/>
    </source>
</evidence>
<proteinExistence type="predicted"/>
<dbReference type="Proteomes" id="UP000094070">
    <property type="component" value="Unassembled WGS sequence"/>
</dbReference>
<dbReference type="Gene3D" id="2.40.160.10">
    <property type="entry name" value="Porin"/>
    <property type="match status" value="1"/>
</dbReference>
<dbReference type="SUPFAM" id="SSF56935">
    <property type="entry name" value="Porins"/>
    <property type="match status" value="1"/>
</dbReference>
<keyword evidence="3" id="KW-0472">Membrane</keyword>
<dbReference type="InterPro" id="IPR023614">
    <property type="entry name" value="Porin_dom_sf"/>
</dbReference>
<dbReference type="GO" id="GO:0015288">
    <property type="term" value="F:porin activity"/>
    <property type="evidence" value="ECO:0007669"/>
    <property type="project" value="InterPro"/>
</dbReference>
<dbReference type="OrthoDB" id="5858071at2"/>
<evidence type="ECO:0000256" key="2">
    <source>
        <dbReference type="ARBA" id="ARBA00022729"/>
    </source>
</evidence>
<dbReference type="InterPro" id="IPR050298">
    <property type="entry name" value="Gram-neg_bact_OMP"/>
</dbReference>
<dbReference type="GO" id="GO:0009279">
    <property type="term" value="C:cell outer membrane"/>
    <property type="evidence" value="ECO:0007669"/>
    <property type="project" value="UniProtKB-SubCell"/>
</dbReference>
<evidence type="ECO:0000256" key="3">
    <source>
        <dbReference type="ARBA" id="ARBA00023136"/>
    </source>
</evidence>
<keyword evidence="2 4" id="KW-0732">Signal</keyword>
<evidence type="ECO:0000256" key="1">
    <source>
        <dbReference type="ARBA" id="ARBA00004571"/>
    </source>
</evidence>
<feature type="domain" description="Porin" evidence="5">
    <location>
        <begin position="7"/>
        <end position="305"/>
    </location>
</feature>
<dbReference type="AlphaFoldDB" id="A0A1E5E140"/>
<accession>A0A1E5E140</accession>
<comment type="subcellular location">
    <subcellularLocation>
        <location evidence="1">Cell outer membrane</location>
        <topology evidence="1">Multi-pass membrane protein</topology>
    </subcellularLocation>
</comment>
<dbReference type="PANTHER" id="PTHR34501:SF2">
    <property type="entry name" value="OUTER MEMBRANE PORIN F-RELATED"/>
    <property type="match status" value="1"/>
</dbReference>
<name>A0A1E5E140_9VIBR</name>
<protein>
    <recommendedName>
        <fullName evidence="5">Porin domain-containing protein</fullName>
    </recommendedName>
</protein>
<dbReference type="RefSeq" id="WP_017026100.1">
    <property type="nucleotide sequence ID" value="NZ_AJYK02000080.1"/>
</dbReference>
<dbReference type="InterPro" id="IPR033900">
    <property type="entry name" value="Gram_neg_porin_domain"/>
</dbReference>
<keyword evidence="7" id="KW-1185">Reference proteome</keyword>
<dbReference type="EMBL" id="AJYK02000080">
    <property type="protein sequence ID" value="OEF24209.1"/>
    <property type="molecule type" value="Genomic_DNA"/>
</dbReference>
<dbReference type="PANTHER" id="PTHR34501">
    <property type="entry name" value="PROTEIN YDDL-RELATED"/>
    <property type="match status" value="1"/>
</dbReference>
<evidence type="ECO:0000259" key="5">
    <source>
        <dbReference type="Pfam" id="PF13609"/>
    </source>
</evidence>
<feature type="chain" id="PRO_5009174650" description="Porin domain-containing protein" evidence="4">
    <location>
        <begin position="22"/>
        <end position="324"/>
    </location>
</feature>
<evidence type="ECO:0000256" key="4">
    <source>
        <dbReference type="SAM" id="SignalP"/>
    </source>
</evidence>
<dbReference type="eggNOG" id="COG3203">
    <property type="taxonomic scope" value="Bacteria"/>
</dbReference>
<gene>
    <name evidence="6" type="ORF">A1QC_10580</name>
</gene>
<dbReference type="Pfam" id="PF13609">
    <property type="entry name" value="Porin_4"/>
    <property type="match status" value="1"/>
</dbReference>
<reference evidence="6 7" key="1">
    <citation type="journal article" date="2012" name="Science">
        <title>Ecological populations of bacteria act as socially cohesive units of antibiotic production and resistance.</title>
        <authorList>
            <person name="Cordero O.X."/>
            <person name="Wildschutte H."/>
            <person name="Kirkup B."/>
            <person name="Proehl S."/>
            <person name="Ngo L."/>
            <person name="Hussain F."/>
            <person name="Le Roux F."/>
            <person name="Mincer T."/>
            <person name="Polz M.F."/>
        </authorList>
    </citation>
    <scope>NUCLEOTIDE SEQUENCE [LARGE SCALE GENOMIC DNA]</scope>
    <source>
        <strain evidence="6 7">1S-45</strain>
    </source>
</reference>
<feature type="signal peptide" evidence="4">
    <location>
        <begin position="1"/>
        <end position="21"/>
    </location>
</feature>
<evidence type="ECO:0000313" key="6">
    <source>
        <dbReference type="EMBL" id="OEF24209.1"/>
    </source>
</evidence>
<comment type="caution">
    <text evidence="6">The sequence shown here is derived from an EMBL/GenBank/DDBJ whole genome shotgun (WGS) entry which is preliminary data.</text>
</comment>